<sequence length="692" mass="77644">MSLLLATRVFYSFYLLSTVASQGRESGPEQDIPQIASLQFPTSTSTTKSPEVNAQTMVGLGGIGVPGPPAPQTIPAPQSIPMKNFATPSFVSEPPWYLNPSSNVNETFVMTNLSQSGTVGFEVMLEKLKQHTEQKGFQKWIMSIGMGWHSLEWTTTLEMDEMILEHNLCYQEAFGNRTSCSGRCGQPPDVWETPGQCGCDDECFLFGDCCEDLHTVCPPVFVEAVKTFYFRIDSFSAPSCVHYEDEILSYLFHPQLTNTVEPYLFEVYCDFERFKAHANKDIFDALYDGHCKSGVISSNKRASSSRRHCGRPDVLVCDNDEEPDLYSVFPLHLQCYDHPLTEGIVNRFDVGLGGMETISIHEDCRHLRLPPELNKTRLGHESISNVPQLSKPDILKVKVTPSPDRIDAQFLHHALGVLKCSAYSRKKWTCKTFQCPDNHLVDKESQTCYKPDEAHLRVSQLRSGPTEHNVHDDVSSASTTQVSPCLCLKFHLNMITLSWWTILVDTAALANGLCRLKISNSLGREKSNSQNGELSRNELEAIVKGLFNKSRGGGERNISDLTEARALGESFSGDGDSDTGHYAVKENETLFVSNYFSDFFLQIWQNSMYHCAEEKSSGISACFFQRESTQHYKTCFLVKPQTRRPLRISESETSPFIEQSARATCLMCGSVPAVKLSLSLFVFKIYDFLKEF</sequence>
<keyword evidence="1" id="KW-1015">Disulfide bond</keyword>
<name>A0AAV4EZ95_9GAST</name>
<dbReference type="AlphaFoldDB" id="A0AAV4EZ95"/>
<dbReference type="Pfam" id="PF01033">
    <property type="entry name" value="Somatomedin_B"/>
    <property type="match status" value="1"/>
</dbReference>
<evidence type="ECO:0000259" key="3">
    <source>
        <dbReference type="PROSITE" id="PS50958"/>
    </source>
</evidence>
<dbReference type="InterPro" id="IPR036024">
    <property type="entry name" value="Somatomedin_B-like_dom_sf"/>
</dbReference>
<evidence type="ECO:0000313" key="4">
    <source>
        <dbReference type="EMBL" id="GFR66282.1"/>
    </source>
</evidence>
<evidence type="ECO:0000313" key="5">
    <source>
        <dbReference type="Proteomes" id="UP000762676"/>
    </source>
</evidence>
<feature type="domain" description="SMB" evidence="3">
    <location>
        <begin position="176"/>
        <end position="225"/>
    </location>
</feature>
<feature type="chain" id="PRO_5044022494" description="SMB domain-containing protein" evidence="2">
    <location>
        <begin position="22"/>
        <end position="692"/>
    </location>
</feature>
<dbReference type="InterPro" id="IPR001212">
    <property type="entry name" value="Somatomedin_B_dom"/>
</dbReference>
<evidence type="ECO:0000256" key="1">
    <source>
        <dbReference type="ARBA" id="ARBA00023157"/>
    </source>
</evidence>
<dbReference type="Gene3D" id="4.10.410.20">
    <property type="match status" value="1"/>
</dbReference>
<reference evidence="4 5" key="1">
    <citation type="journal article" date="2021" name="Elife">
        <title>Chloroplast acquisition without the gene transfer in kleptoplastic sea slugs, Plakobranchus ocellatus.</title>
        <authorList>
            <person name="Maeda T."/>
            <person name="Takahashi S."/>
            <person name="Yoshida T."/>
            <person name="Shimamura S."/>
            <person name="Takaki Y."/>
            <person name="Nagai Y."/>
            <person name="Toyoda A."/>
            <person name="Suzuki Y."/>
            <person name="Arimoto A."/>
            <person name="Ishii H."/>
            <person name="Satoh N."/>
            <person name="Nishiyama T."/>
            <person name="Hasebe M."/>
            <person name="Maruyama T."/>
            <person name="Minagawa J."/>
            <person name="Obokata J."/>
            <person name="Shigenobu S."/>
        </authorList>
    </citation>
    <scope>NUCLEOTIDE SEQUENCE [LARGE SCALE GENOMIC DNA]</scope>
</reference>
<feature type="signal peptide" evidence="2">
    <location>
        <begin position="1"/>
        <end position="21"/>
    </location>
</feature>
<evidence type="ECO:0000256" key="2">
    <source>
        <dbReference type="SAM" id="SignalP"/>
    </source>
</evidence>
<dbReference type="Proteomes" id="UP000762676">
    <property type="component" value="Unassembled WGS sequence"/>
</dbReference>
<dbReference type="EMBL" id="BMAT01004014">
    <property type="protein sequence ID" value="GFR66282.1"/>
    <property type="molecule type" value="Genomic_DNA"/>
</dbReference>
<proteinExistence type="predicted"/>
<keyword evidence="2" id="KW-0732">Signal</keyword>
<organism evidence="4 5">
    <name type="scientific">Elysia marginata</name>
    <dbReference type="NCBI Taxonomy" id="1093978"/>
    <lineage>
        <taxon>Eukaryota</taxon>
        <taxon>Metazoa</taxon>
        <taxon>Spiralia</taxon>
        <taxon>Lophotrochozoa</taxon>
        <taxon>Mollusca</taxon>
        <taxon>Gastropoda</taxon>
        <taxon>Heterobranchia</taxon>
        <taxon>Euthyneura</taxon>
        <taxon>Panpulmonata</taxon>
        <taxon>Sacoglossa</taxon>
        <taxon>Placobranchoidea</taxon>
        <taxon>Plakobranchidae</taxon>
        <taxon>Elysia</taxon>
    </lineage>
</organism>
<dbReference type="PROSITE" id="PS50958">
    <property type="entry name" value="SMB_2"/>
    <property type="match status" value="1"/>
</dbReference>
<accession>A0AAV4EZ95</accession>
<keyword evidence="5" id="KW-1185">Reference proteome</keyword>
<protein>
    <recommendedName>
        <fullName evidence="3">SMB domain-containing protein</fullName>
    </recommendedName>
</protein>
<dbReference type="SUPFAM" id="SSF90188">
    <property type="entry name" value="Somatomedin B domain"/>
    <property type="match status" value="1"/>
</dbReference>
<gene>
    <name evidence="4" type="ORF">ElyMa_001965800</name>
</gene>
<comment type="caution">
    <text evidence="4">The sequence shown here is derived from an EMBL/GenBank/DDBJ whole genome shotgun (WGS) entry which is preliminary data.</text>
</comment>